<proteinExistence type="predicted"/>
<sequence length="323" mass="38673">SRILTDKDTNRLKNSFSYHDKAKQSKEENGMVIEKQIVHPKKLAQKENIRRDQPISERAHLKRPFQALNNSRSVEKDQNKRGFSQQSHRKKFQKSTEVDAQPVEKDLINFLKKQKIIQSLTLPSWEELDNTRILSLPKKGKMNSKTSRTDLHQDTFSLSQISRKIKKCIDSIQRTEWPKIFERTNMHLYEIDIRHEIGIQLINSTDIAEIRLWLQDLKGWWFILNKRWQNEKEAANLKEIENFIELRCKCIQNEQDQKEENLVTHATEVKNKMQAFFQSQYKKRNTRLEDLPDKWKEIYKPQEWINEGIYKDLNGVIDEEKWS</sequence>
<evidence type="ECO:0000256" key="1">
    <source>
        <dbReference type="SAM" id="MobiDB-lite"/>
    </source>
</evidence>
<gene>
    <name evidence="2" type="ORF">GMARGA_LOCUS33800</name>
</gene>
<accession>A0ABN7WSJ9</accession>
<reference evidence="2 3" key="1">
    <citation type="submission" date="2021-06" db="EMBL/GenBank/DDBJ databases">
        <authorList>
            <person name="Kallberg Y."/>
            <person name="Tangrot J."/>
            <person name="Rosling A."/>
        </authorList>
    </citation>
    <scope>NUCLEOTIDE SEQUENCE [LARGE SCALE GENOMIC DNA]</scope>
    <source>
        <strain evidence="2 3">120-4 pot B 10/14</strain>
    </source>
</reference>
<protein>
    <submittedName>
        <fullName evidence="2">34523_t:CDS:1</fullName>
    </submittedName>
</protein>
<name>A0ABN7WSJ9_GIGMA</name>
<evidence type="ECO:0000313" key="2">
    <source>
        <dbReference type="EMBL" id="CAG8838091.1"/>
    </source>
</evidence>
<comment type="caution">
    <text evidence="2">The sequence shown here is derived from an EMBL/GenBank/DDBJ whole genome shotgun (WGS) entry which is preliminary data.</text>
</comment>
<feature type="region of interest" description="Disordered" evidence="1">
    <location>
        <begin position="44"/>
        <end position="98"/>
    </location>
</feature>
<keyword evidence="3" id="KW-1185">Reference proteome</keyword>
<organism evidence="2 3">
    <name type="scientific">Gigaspora margarita</name>
    <dbReference type="NCBI Taxonomy" id="4874"/>
    <lineage>
        <taxon>Eukaryota</taxon>
        <taxon>Fungi</taxon>
        <taxon>Fungi incertae sedis</taxon>
        <taxon>Mucoromycota</taxon>
        <taxon>Glomeromycotina</taxon>
        <taxon>Glomeromycetes</taxon>
        <taxon>Diversisporales</taxon>
        <taxon>Gigasporaceae</taxon>
        <taxon>Gigaspora</taxon>
    </lineage>
</organism>
<feature type="compositionally biased region" description="Basic and acidic residues" evidence="1">
    <location>
        <begin position="44"/>
        <end position="59"/>
    </location>
</feature>
<feature type="non-terminal residue" evidence="2">
    <location>
        <position position="1"/>
    </location>
</feature>
<dbReference type="Proteomes" id="UP000789901">
    <property type="component" value="Unassembled WGS sequence"/>
</dbReference>
<dbReference type="EMBL" id="CAJVQB010057272">
    <property type="protein sequence ID" value="CAG8838091.1"/>
    <property type="molecule type" value="Genomic_DNA"/>
</dbReference>
<evidence type="ECO:0000313" key="3">
    <source>
        <dbReference type="Proteomes" id="UP000789901"/>
    </source>
</evidence>